<dbReference type="CDD" id="cd06664">
    <property type="entry name" value="IscU_like"/>
    <property type="match status" value="1"/>
</dbReference>
<protein>
    <submittedName>
        <fullName evidence="2">Iron-sulfur cluster assembly scaffold protein</fullName>
    </submittedName>
</protein>
<gene>
    <name evidence="2" type="ORF">ACFQDM_06055</name>
</gene>
<sequence length="156" mass="16541">MAGDLYHNRVLELAADIPNIGHLDAPDGKAHKVSRVCGSEIEVEVNLSEDGQQITEIAVQSRACALGAAALSILAREGVGAEVSDVIEARDQLKAMLKTGGTPPSGRFWELRHLEGVADYPQRHMSTMLAFEAGVAAIEDAIAKRDTPSAEPAQAD</sequence>
<feature type="domain" description="NIF system FeS cluster assembly NifU N-terminal" evidence="1">
    <location>
        <begin position="6"/>
        <end position="102"/>
    </location>
</feature>
<dbReference type="Gene3D" id="3.90.1010.10">
    <property type="match status" value="1"/>
</dbReference>
<evidence type="ECO:0000313" key="3">
    <source>
        <dbReference type="Proteomes" id="UP001596303"/>
    </source>
</evidence>
<keyword evidence="3" id="KW-1185">Reference proteome</keyword>
<dbReference type="RefSeq" id="WP_377376814.1">
    <property type="nucleotide sequence ID" value="NZ_JBHSSW010000005.1"/>
</dbReference>
<comment type="caution">
    <text evidence="2">The sequence shown here is derived from an EMBL/GenBank/DDBJ whole genome shotgun (WGS) entry which is preliminary data.</text>
</comment>
<evidence type="ECO:0000259" key="1">
    <source>
        <dbReference type="Pfam" id="PF01592"/>
    </source>
</evidence>
<dbReference type="SUPFAM" id="SSF82649">
    <property type="entry name" value="SufE/NifU"/>
    <property type="match status" value="1"/>
</dbReference>
<dbReference type="Proteomes" id="UP001596303">
    <property type="component" value="Unassembled WGS sequence"/>
</dbReference>
<name>A0ABW1S8S5_9PROT</name>
<dbReference type="Pfam" id="PF01592">
    <property type="entry name" value="NifU_N"/>
    <property type="match status" value="1"/>
</dbReference>
<dbReference type="InterPro" id="IPR002871">
    <property type="entry name" value="NIF_FeS_clus_asmbl_NifU_N"/>
</dbReference>
<dbReference type="EMBL" id="JBHSSW010000005">
    <property type="protein sequence ID" value="MFC6197632.1"/>
    <property type="molecule type" value="Genomic_DNA"/>
</dbReference>
<accession>A0ABW1S8S5</accession>
<evidence type="ECO:0000313" key="2">
    <source>
        <dbReference type="EMBL" id="MFC6197632.1"/>
    </source>
</evidence>
<organism evidence="2 3">
    <name type="scientific">Ponticaulis profundi</name>
    <dbReference type="NCBI Taxonomy" id="2665222"/>
    <lineage>
        <taxon>Bacteria</taxon>
        <taxon>Pseudomonadati</taxon>
        <taxon>Pseudomonadota</taxon>
        <taxon>Alphaproteobacteria</taxon>
        <taxon>Hyphomonadales</taxon>
        <taxon>Hyphomonadaceae</taxon>
        <taxon>Ponticaulis</taxon>
    </lineage>
</organism>
<proteinExistence type="predicted"/>
<reference evidence="3" key="1">
    <citation type="journal article" date="2019" name="Int. J. Syst. Evol. Microbiol.">
        <title>The Global Catalogue of Microorganisms (GCM) 10K type strain sequencing project: providing services to taxonomists for standard genome sequencing and annotation.</title>
        <authorList>
            <consortium name="The Broad Institute Genomics Platform"/>
            <consortium name="The Broad Institute Genome Sequencing Center for Infectious Disease"/>
            <person name="Wu L."/>
            <person name="Ma J."/>
        </authorList>
    </citation>
    <scope>NUCLEOTIDE SEQUENCE [LARGE SCALE GENOMIC DNA]</scope>
    <source>
        <strain evidence="3">CGMCC-1.15741</strain>
    </source>
</reference>